<comment type="similarity">
    <text evidence="1 5">Belongs to the glutathione peroxidase family.</text>
</comment>
<dbReference type="Pfam" id="PF00255">
    <property type="entry name" value="GSHPx"/>
    <property type="match status" value="1"/>
</dbReference>
<keyword evidence="2 5" id="KW-0575">Peroxidase</keyword>
<dbReference type="RefSeq" id="WP_055671769.1">
    <property type="nucleotide sequence ID" value="NZ_CXWD01000007.1"/>
</dbReference>
<keyword evidence="8" id="KW-1185">Reference proteome</keyword>
<dbReference type="InterPro" id="IPR036249">
    <property type="entry name" value="Thioredoxin-like_sf"/>
</dbReference>
<protein>
    <recommendedName>
        <fullName evidence="5">Glutathione peroxidase</fullName>
    </recommendedName>
</protein>
<dbReference type="GO" id="GO:0004601">
    <property type="term" value="F:peroxidase activity"/>
    <property type="evidence" value="ECO:0007669"/>
    <property type="project" value="UniProtKB-KW"/>
</dbReference>
<dbReference type="InterPro" id="IPR000889">
    <property type="entry name" value="Glutathione_peroxidase"/>
</dbReference>
<dbReference type="SUPFAM" id="SSF52833">
    <property type="entry name" value="Thioredoxin-like"/>
    <property type="match status" value="1"/>
</dbReference>
<evidence type="ECO:0000256" key="1">
    <source>
        <dbReference type="ARBA" id="ARBA00006926"/>
    </source>
</evidence>
<evidence type="ECO:0000256" key="4">
    <source>
        <dbReference type="PIRSR" id="PIRSR000303-1"/>
    </source>
</evidence>
<gene>
    <name evidence="7" type="primary">bsaA</name>
    <name evidence="7" type="ORF">LAX5112_02106</name>
</gene>
<dbReference type="EMBL" id="CXWD01000007">
    <property type="protein sequence ID" value="CTQ69415.1"/>
    <property type="molecule type" value="Genomic_DNA"/>
</dbReference>
<reference evidence="8" key="1">
    <citation type="submission" date="2015-07" db="EMBL/GenBank/DDBJ databases">
        <authorList>
            <person name="Rodrigo-Torres Lidia"/>
            <person name="Arahal R.David."/>
        </authorList>
    </citation>
    <scope>NUCLEOTIDE SEQUENCE [LARGE SCALE GENOMIC DNA]</scope>
    <source>
        <strain evidence="8">CECT 5112</strain>
    </source>
</reference>
<dbReference type="PIRSF" id="PIRSF000303">
    <property type="entry name" value="Glutathion_perox"/>
    <property type="match status" value="1"/>
</dbReference>
<organism evidence="7 8">
    <name type="scientific">Roseibium alexandrii</name>
    <dbReference type="NCBI Taxonomy" id="388408"/>
    <lineage>
        <taxon>Bacteria</taxon>
        <taxon>Pseudomonadati</taxon>
        <taxon>Pseudomonadota</taxon>
        <taxon>Alphaproteobacteria</taxon>
        <taxon>Hyphomicrobiales</taxon>
        <taxon>Stappiaceae</taxon>
        <taxon>Roseibium</taxon>
    </lineage>
</organism>
<dbReference type="CDD" id="cd00340">
    <property type="entry name" value="GSH_Peroxidase"/>
    <property type="match status" value="1"/>
</dbReference>
<dbReference type="STRING" id="388408.LAX5112_02106"/>
<keyword evidence="6" id="KW-0732">Signal</keyword>
<sequence length="196" mass="20972">MTRFAPAAVFISGILAATGQAVAADPATQTGSAHDFSFELANGLSLPMKEYEGKVVLVVNTATACGFSGQLSGLQELHERYAEQGLVVLGVPSNDFGGQEPRKDSEIAAYCEAKYGATFQMTAKTSVRGDTAHPFYQWAVEEFGSLARPNWNFHKYLVGPDGSLVSWFGTPAKPTSKAVVAEIEKYLDQLPADQSS</sequence>
<evidence type="ECO:0000256" key="3">
    <source>
        <dbReference type="ARBA" id="ARBA00023002"/>
    </source>
</evidence>
<dbReference type="AlphaFoldDB" id="A0A0M7A2X5"/>
<dbReference type="PANTHER" id="PTHR11592">
    <property type="entry name" value="GLUTATHIONE PEROXIDASE"/>
    <property type="match status" value="1"/>
</dbReference>
<evidence type="ECO:0000256" key="6">
    <source>
        <dbReference type="SAM" id="SignalP"/>
    </source>
</evidence>
<evidence type="ECO:0000256" key="5">
    <source>
        <dbReference type="RuleBase" id="RU000499"/>
    </source>
</evidence>
<dbReference type="PANTHER" id="PTHR11592:SF78">
    <property type="entry name" value="GLUTATHIONE PEROXIDASE"/>
    <property type="match status" value="1"/>
</dbReference>
<feature type="chain" id="PRO_5005809204" description="Glutathione peroxidase" evidence="6">
    <location>
        <begin position="24"/>
        <end position="196"/>
    </location>
</feature>
<dbReference type="PRINTS" id="PR01011">
    <property type="entry name" value="GLUTPROXDASE"/>
</dbReference>
<dbReference type="Proteomes" id="UP000053235">
    <property type="component" value="Unassembled WGS sequence"/>
</dbReference>
<evidence type="ECO:0000313" key="7">
    <source>
        <dbReference type="EMBL" id="CTQ69415.1"/>
    </source>
</evidence>
<accession>A0A0M7A2X5</accession>
<dbReference type="OrthoDB" id="9785502at2"/>
<dbReference type="PROSITE" id="PS51355">
    <property type="entry name" value="GLUTATHIONE_PEROXID_3"/>
    <property type="match status" value="1"/>
</dbReference>
<dbReference type="GO" id="GO:0034599">
    <property type="term" value="P:cellular response to oxidative stress"/>
    <property type="evidence" value="ECO:0007669"/>
    <property type="project" value="TreeGrafter"/>
</dbReference>
<proteinExistence type="inferred from homology"/>
<name>A0A0M7A2X5_9HYPH</name>
<evidence type="ECO:0000256" key="2">
    <source>
        <dbReference type="ARBA" id="ARBA00022559"/>
    </source>
</evidence>
<feature type="active site" evidence="4">
    <location>
        <position position="65"/>
    </location>
</feature>
<evidence type="ECO:0000313" key="8">
    <source>
        <dbReference type="Proteomes" id="UP000053235"/>
    </source>
</evidence>
<feature type="signal peptide" evidence="6">
    <location>
        <begin position="1"/>
        <end position="23"/>
    </location>
</feature>
<dbReference type="Gene3D" id="3.40.30.10">
    <property type="entry name" value="Glutaredoxin"/>
    <property type="match status" value="1"/>
</dbReference>
<keyword evidence="3 5" id="KW-0560">Oxidoreductase</keyword>